<evidence type="ECO:0000256" key="1">
    <source>
        <dbReference type="ARBA" id="ARBA00004448"/>
    </source>
</evidence>
<organism evidence="11 12">
    <name type="scientific">Paragonimus westermani</name>
    <dbReference type="NCBI Taxonomy" id="34504"/>
    <lineage>
        <taxon>Eukaryota</taxon>
        <taxon>Metazoa</taxon>
        <taxon>Spiralia</taxon>
        <taxon>Lophotrochozoa</taxon>
        <taxon>Platyhelminthes</taxon>
        <taxon>Trematoda</taxon>
        <taxon>Digenea</taxon>
        <taxon>Plagiorchiida</taxon>
        <taxon>Troglotremata</taxon>
        <taxon>Troglotrematidae</taxon>
        <taxon>Paragonimus</taxon>
    </lineage>
</organism>
<evidence type="ECO:0000256" key="2">
    <source>
        <dbReference type="ARBA" id="ARBA00006375"/>
    </source>
</evidence>
<feature type="non-terminal residue" evidence="11">
    <location>
        <position position="186"/>
    </location>
</feature>
<dbReference type="InterPro" id="IPR023395">
    <property type="entry name" value="MCP_dom_sf"/>
</dbReference>
<proteinExistence type="inferred from homology"/>
<feature type="region of interest" description="Disordered" evidence="10">
    <location>
        <begin position="58"/>
        <end position="83"/>
    </location>
</feature>
<feature type="compositionally biased region" description="Polar residues" evidence="10">
    <location>
        <begin position="58"/>
        <end position="73"/>
    </location>
</feature>
<name>A0A5J4N3X4_9TREM</name>
<accession>A0A5J4N3X4</accession>
<comment type="similarity">
    <text evidence="2">Belongs to the mitochondrial carrier (TC 2.A.29) family.</text>
</comment>
<gene>
    <name evidence="11" type="ORF">DEA37_0014523</name>
</gene>
<keyword evidence="4" id="KW-0812">Transmembrane</keyword>
<dbReference type="PANTHER" id="PTHR45829:SF4">
    <property type="entry name" value="MITOCHONDRIAL CARRIER PROTEIN RIM2"/>
    <property type="match status" value="1"/>
</dbReference>
<feature type="region of interest" description="Disordered" evidence="10">
    <location>
        <begin position="97"/>
        <end position="122"/>
    </location>
</feature>
<keyword evidence="5" id="KW-0677">Repeat</keyword>
<dbReference type="PANTHER" id="PTHR45829">
    <property type="entry name" value="MITOCHONDRIAL CARRIER PROTEIN RIM2"/>
    <property type="match status" value="1"/>
</dbReference>
<dbReference type="GO" id="GO:0005743">
    <property type="term" value="C:mitochondrial inner membrane"/>
    <property type="evidence" value="ECO:0007669"/>
    <property type="project" value="UniProtKB-SubCell"/>
</dbReference>
<evidence type="ECO:0000256" key="8">
    <source>
        <dbReference type="ARBA" id="ARBA00023128"/>
    </source>
</evidence>
<evidence type="ECO:0000256" key="3">
    <source>
        <dbReference type="ARBA" id="ARBA00022448"/>
    </source>
</evidence>
<keyword evidence="12" id="KW-1185">Reference proteome</keyword>
<dbReference type="Gene3D" id="1.50.40.10">
    <property type="entry name" value="Mitochondrial carrier domain"/>
    <property type="match status" value="1"/>
</dbReference>
<evidence type="ECO:0000256" key="6">
    <source>
        <dbReference type="ARBA" id="ARBA00022792"/>
    </source>
</evidence>
<comment type="caution">
    <text evidence="11">The sequence shown here is derived from an EMBL/GenBank/DDBJ whole genome shotgun (WGS) entry which is preliminary data.</text>
</comment>
<sequence length="186" mass="19874">MAMHSRLDYECPGYFDGFTALCRPAMKTIVVVIGGTVGAVVTCPLEVVKVRLQSSQGSALRSHSVPVQPNPVSAPSDVGSSRRDTPFVRHAVSCASSLSKTNPPQPLCPPAGSEHGNSQRPLLNPSNYQVSMTTFLDTKQNPTPSGTHSGLRRSVLLRCLMDISRSEGYRSLFKGLLPTLVGVLPS</sequence>
<dbReference type="GO" id="GO:0015218">
    <property type="term" value="F:pyrimidine nucleotide transmembrane transporter activity"/>
    <property type="evidence" value="ECO:0007669"/>
    <property type="project" value="InterPro"/>
</dbReference>
<evidence type="ECO:0000256" key="7">
    <source>
        <dbReference type="ARBA" id="ARBA00022989"/>
    </source>
</evidence>
<dbReference type="InterPro" id="IPR018108">
    <property type="entry name" value="MCP_transmembrane"/>
</dbReference>
<keyword evidence="6" id="KW-0999">Mitochondrion inner membrane</keyword>
<dbReference type="GO" id="GO:1990519">
    <property type="term" value="P:pyrimidine nucleotide import into mitochondrion"/>
    <property type="evidence" value="ECO:0007669"/>
    <property type="project" value="TreeGrafter"/>
</dbReference>
<dbReference type="EMBL" id="QNGE01012902">
    <property type="protein sequence ID" value="KAA3670195.1"/>
    <property type="molecule type" value="Genomic_DNA"/>
</dbReference>
<keyword evidence="9" id="KW-0472">Membrane</keyword>
<evidence type="ECO:0000313" key="11">
    <source>
        <dbReference type="EMBL" id="KAA3670195.1"/>
    </source>
</evidence>
<keyword evidence="7" id="KW-1133">Transmembrane helix</keyword>
<dbReference type="SUPFAM" id="SSF103506">
    <property type="entry name" value="Mitochondrial carrier"/>
    <property type="match status" value="1"/>
</dbReference>
<evidence type="ECO:0000256" key="9">
    <source>
        <dbReference type="ARBA" id="ARBA00023136"/>
    </source>
</evidence>
<evidence type="ECO:0000256" key="10">
    <source>
        <dbReference type="SAM" id="MobiDB-lite"/>
    </source>
</evidence>
<dbReference type="InterPro" id="IPR049562">
    <property type="entry name" value="SLC25A33/36-like"/>
</dbReference>
<dbReference type="AlphaFoldDB" id="A0A5J4N3X4"/>
<comment type="subcellular location">
    <subcellularLocation>
        <location evidence="1">Mitochondrion inner membrane</location>
        <topology evidence="1">Multi-pass membrane protein</topology>
    </subcellularLocation>
</comment>
<reference evidence="11 12" key="1">
    <citation type="journal article" date="2019" name="Gigascience">
        <title>Whole-genome sequence of the oriental lung fluke Paragonimus westermani.</title>
        <authorList>
            <person name="Oey H."/>
            <person name="Zakrzewski M."/>
            <person name="Narain K."/>
            <person name="Devi K.R."/>
            <person name="Agatsuma T."/>
            <person name="Nawaratna S."/>
            <person name="Gobert G.N."/>
            <person name="Jones M.K."/>
            <person name="Ragan M.A."/>
            <person name="McManus D.P."/>
            <person name="Krause L."/>
        </authorList>
    </citation>
    <scope>NUCLEOTIDE SEQUENCE [LARGE SCALE GENOMIC DNA]</scope>
    <source>
        <strain evidence="11 12">IND2009</strain>
    </source>
</reference>
<dbReference type="Proteomes" id="UP000324629">
    <property type="component" value="Unassembled WGS sequence"/>
</dbReference>
<dbReference type="Pfam" id="PF00153">
    <property type="entry name" value="Mito_carr"/>
    <property type="match status" value="2"/>
</dbReference>
<keyword evidence="8" id="KW-0496">Mitochondrion</keyword>
<evidence type="ECO:0000313" key="12">
    <source>
        <dbReference type="Proteomes" id="UP000324629"/>
    </source>
</evidence>
<keyword evidence="3" id="KW-0813">Transport</keyword>
<evidence type="ECO:0000256" key="5">
    <source>
        <dbReference type="ARBA" id="ARBA00022737"/>
    </source>
</evidence>
<protein>
    <submittedName>
        <fullName evidence="11">Solute carrier family 25, member 33/36</fullName>
    </submittedName>
</protein>
<evidence type="ECO:0000256" key="4">
    <source>
        <dbReference type="ARBA" id="ARBA00022692"/>
    </source>
</evidence>